<feature type="transmembrane region" description="Helical" evidence="7">
    <location>
        <begin position="456"/>
        <end position="476"/>
    </location>
</feature>
<evidence type="ECO:0000256" key="3">
    <source>
        <dbReference type="ARBA" id="ARBA00022475"/>
    </source>
</evidence>
<dbReference type="GO" id="GO:0008137">
    <property type="term" value="F:NADH dehydrogenase (ubiquinone) activity"/>
    <property type="evidence" value="ECO:0007669"/>
    <property type="project" value="InterPro"/>
</dbReference>
<dbReference type="EMBL" id="JAEPBG010000004">
    <property type="protein sequence ID" value="MBK4735166.1"/>
    <property type="molecule type" value="Genomic_DNA"/>
</dbReference>
<evidence type="ECO:0000256" key="4">
    <source>
        <dbReference type="ARBA" id="ARBA00022692"/>
    </source>
</evidence>
<dbReference type="InterPro" id="IPR001750">
    <property type="entry name" value="ND/Mrp_TM"/>
</dbReference>
<organism evidence="10 11">
    <name type="scientific">Noviherbaspirillum pedocola</name>
    <dbReference type="NCBI Taxonomy" id="2801341"/>
    <lineage>
        <taxon>Bacteria</taxon>
        <taxon>Pseudomonadati</taxon>
        <taxon>Pseudomonadota</taxon>
        <taxon>Betaproteobacteria</taxon>
        <taxon>Burkholderiales</taxon>
        <taxon>Oxalobacteraceae</taxon>
        <taxon>Noviherbaspirillum</taxon>
    </lineage>
</organism>
<dbReference type="HAMAP" id="MF_00862">
    <property type="entry name" value="DabB"/>
    <property type="match status" value="1"/>
</dbReference>
<reference evidence="10" key="1">
    <citation type="submission" date="2021-01" db="EMBL/GenBank/DDBJ databases">
        <title>Genome sequence of strain Noviherbaspirillum sp. DKR-6.</title>
        <authorList>
            <person name="Chaudhary D.K."/>
        </authorList>
    </citation>
    <scope>NUCLEOTIDE SEQUENCE</scope>
    <source>
        <strain evidence="10">DKR-6</strain>
    </source>
</reference>
<evidence type="ECO:0000256" key="1">
    <source>
        <dbReference type="ARBA" id="ARBA00004127"/>
    </source>
</evidence>
<dbReference type="GO" id="GO:0042773">
    <property type="term" value="P:ATP synthesis coupled electron transport"/>
    <property type="evidence" value="ECO:0007669"/>
    <property type="project" value="InterPro"/>
</dbReference>
<comment type="function">
    <text evidence="7">Part of an energy-coupled inorganic carbon pump.</text>
</comment>
<evidence type="ECO:0000256" key="8">
    <source>
        <dbReference type="RuleBase" id="RU000320"/>
    </source>
</evidence>
<dbReference type="NCBIfam" id="NF006029">
    <property type="entry name" value="PRK08168.1"/>
    <property type="match status" value="1"/>
</dbReference>
<comment type="subunit">
    <text evidence="7">Forms a complex with DabA.</text>
</comment>
<feature type="transmembrane region" description="Helical" evidence="7">
    <location>
        <begin position="282"/>
        <end position="305"/>
    </location>
</feature>
<keyword evidence="11" id="KW-1185">Reference proteome</keyword>
<keyword evidence="6 7" id="KW-0472">Membrane</keyword>
<feature type="transmembrane region" description="Helical" evidence="7">
    <location>
        <begin position="6"/>
        <end position="26"/>
    </location>
</feature>
<keyword evidence="2 7" id="KW-0813">Transport</keyword>
<evidence type="ECO:0000256" key="5">
    <source>
        <dbReference type="ARBA" id="ARBA00022989"/>
    </source>
</evidence>
<comment type="subcellular location">
    <subcellularLocation>
        <location evidence="7">Cell membrane</location>
        <topology evidence="7">Multi-pass membrane protein</topology>
    </subcellularLocation>
    <subcellularLocation>
        <location evidence="1">Endomembrane system</location>
        <topology evidence="1">Multi-pass membrane protein</topology>
    </subcellularLocation>
    <subcellularLocation>
        <location evidence="8">Membrane</location>
        <topology evidence="8">Multi-pass membrane protein</topology>
    </subcellularLocation>
</comment>
<keyword evidence="4 7" id="KW-0812">Transmembrane</keyword>
<dbReference type="InterPro" id="IPR046396">
    <property type="entry name" value="Transporter_DabB"/>
</dbReference>
<feature type="transmembrane region" description="Helical" evidence="7">
    <location>
        <begin position="217"/>
        <end position="241"/>
    </location>
</feature>
<keyword evidence="5 7" id="KW-1133">Transmembrane helix</keyword>
<accession>A0A934SR16</accession>
<feature type="transmembrane region" description="Helical" evidence="7">
    <location>
        <begin position="424"/>
        <end position="444"/>
    </location>
</feature>
<name>A0A934SR16_9BURK</name>
<evidence type="ECO:0000256" key="2">
    <source>
        <dbReference type="ARBA" id="ARBA00022448"/>
    </source>
</evidence>
<feature type="domain" description="NADH:quinone oxidoreductase/Mrp antiporter transmembrane" evidence="9">
    <location>
        <begin position="137"/>
        <end position="394"/>
    </location>
</feature>
<dbReference type="GO" id="GO:0003954">
    <property type="term" value="F:NADH dehydrogenase activity"/>
    <property type="evidence" value="ECO:0007669"/>
    <property type="project" value="TreeGrafter"/>
</dbReference>
<dbReference type="PRINTS" id="PR01434">
    <property type="entry name" value="NADHDHGNASE5"/>
</dbReference>
<feature type="transmembrane region" description="Helical" evidence="7">
    <location>
        <begin position="395"/>
        <end position="412"/>
    </location>
</feature>
<protein>
    <recommendedName>
        <fullName evidence="7">Probable inorganic carbon transporter subunit DabB</fullName>
    </recommendedName>
</protein>
<evidence type="ECO:0000256" key="7">
    <source>
        <dbReference type="HAMAP-Rule" id="MF_00862"/>
    </source>
</evidence>
<feature type="transmembrane region" description="Helical" evidence="7">
    <location>
        <begin position="317"/>
        <end position="337"/>
    </location>
</feature>
<feature type="transmembrane region" description="Helical" evidence="7">
    <location>
        <begin position="253"/>
        <end position="270"/>
    </location>
</feature>
<dbReference type="Pfam" id="PF00361">
    <property type="entry name" value="Proton_antipo_M"/>
    <property type="match status" value="1"/>
</dbReference>
<dbReference type="PANTHER" id="PTHR42829:SF1">
    <property type="entry name" value="INORGANIC CARBON TRANSPORTER SUBUNIT DABB-RELATED"/>
    <property type="match status" value="1"/>
</dbReference>
<dbReference type="AlphaFoldDB" id="A0A934SR16"/>
<dbReference type="GO" id="GO:0005886">
    <property type="term" value="C:plasma membrane"/>
    <property type="evidence" value="ECO:0007669"/>
    <property type="project" value="UniProtKB-SubCell"/>
</dbReference>
<comment type="similarity">
    <text evidence="7">Belongs to the inorganic carbon transporter (TC 9.A.2) DabB family.</text>
</comment>
<dbReference type="RefSeq" id="WP_200591952.1">
    <property type="nucleotide sequence ID" value="NZ_JAEPBG010000004.1"/>
</dbReference>
<dbReference type="PANTHER" id="PTHR42829">
    <property type="entry name" value="NADH-UBIQUINONE OXIDOREDUCTASE CHAIN 5"/>
    <property type="match status" value="1"/>
</dbReference>
<dbReference type="InterPro" id="IPR003945">
    <property type="entry name" value="NU5C-like"/>
</dbReference>
<gene>
    <name evidence="7" type="primary">dabB</name>
    <name evidence="10" type="ORF">JJB74_11140</name>
</gene>
<feature type="transmembrane region" description="Helical" evidence="7">
    <location>
        <begin position="368"/>
        <end position="389"/>
    </location>
</feature>
<comment type="caution">
    <text evidence="10">The sequence shown here is derived from an EMBL/GenBank/DDBJ whole genome shotgun (WGS) entry which is preliminary data.</text>
</comment>
<evidence type="ECO:0000256" key="6">
    <source>
        <dbReference type="ARBA" id="ARBA00023136"/>
    </source>
</evidence>
<feature type="transmembrane region" description="Helical" evidence="7">
    <location>
        <begin position="184"/>
        <end position="205"/>
    </location>
</feature>
<feature type="transmembrane region" description="Helical" evidence="7">
    <location>
        <begin position="88"/>
        <end position="112"/>
    </location>
</feature>
<evidence type="ECO:0000313" key="11">
    <source>
        <dbReference type="Proteomes" id="UP000622890"/>
    </source>
</evidence>
<keyword evidence="3 7" id="KW-1003">Cell membrane</keyword>
<proteinExistence type="inferred from homology"/>
<dbReference type="Proteomes" id="UP000622890">
    <property type="component" value="Unassembled WGS sequence"/>
</dbReference>
<sequence>MQILHLFLSLFAVLPGSMMLIAALLAPSPFIIRGSNTGAAWKLFSRLALAALLAALAAPLLHLLSSLQGTAGNAVQPQYLPGVIVTPFGAWFAVLVQFLGTVIGAFSARYLYGEPGQARYITALATVLAAVHVLLLANHWLVLILAWAMVGEALQRLLGFYPERPFALLAAHKKRIADRLADGMLLAAAALAWYDVGSGSFDALWRHLEGGNASVPLQLAAAGLVLAVILRTALLPVHGWLMQVMEAPTPVSALLHAGVINLGGFVLIRFAPLLDAAPAARWILAGAGLLTALLAGLAMLTRISIKVRLAWSTCAQMGFMVLECGLGLYTLAALHLIGHSLYKAHAFLASSSVVQQTRRDRMRGASGVSAGSAVAAPFVAAAIITPLLMLANLPWWWSGVLAFAWAPLLWLPGTQPRGEAAWQALAGVAMVAGLSLLMACAHKLPLGLHDAPRDGAGLVALLGMGVMYLSVVALRLHPQGMEAWRRWSYAGFHVDETYTRLALRLWPGRWMPAASVIARALDSASPATSSSR</sequence>
<evidence type="ECO:0000313" key="10">
    <source>
        <dbReference type="EMBL" id="MBK4735166.1"/>
    </source>
</evidence>
<dbReference type="GO" id="GO:0015990">
    <property type="term" value="P:electron transport coupled proton transport"/>
    <property type="evidence" value="ECO:0007669"/>
    <property type="project" value="TreeGrafter"/>
</dbReference>
<dbReference type="GO" id="GO:0012505">
    <property type="term" value="C:endomembrane system"/>
    <property type="evidence" value="ECO:0007669"/>
    <property type="project" value="UniProtKB-SubCell"/>
</dbReference>
<evidence type="ECO:0000259" key="9">
    <source>
        <dbReference type="Pfam" id="PF00361"/>
    </source>
</evidence>
<feature type="transmembrane region" description="Helical" evidence="7">
    <location>
        <begin position="47"/>
        <end position="68"/>
    </location>
</feature>
<feature type="transmembrane region" description="Helical" evidence="7">
    <location>
        <begin position="124"/>
        <end position="150"/>
    </location>
</feature>